<proteinExistence type="predicted"/>
<organism evidence="2 3">
    <name type="scientific">Flavobacterium dankookense</name>
    <dbReference type="NCBI Taxonomy" id="706186"/>
    <lineage>
        <taxon>Bacteria</taxon>
        <taxon>Pseudomonadati</taxon>
        <taxon>Bacteroidota</taxon>
        <taxon>Flavobacteriia</taxon>
        <taxon>Flavobacteriales</taxon>
        <taxon>Flavobacteriaceae</taxon>
        <taxon>Flavobacterium</taxon>
    </lineage>
</organism>
<sequence length="646" mass="76697">MKSTILKQNTNNSICLNKKNFILLFILTQFFAFSQVEEVKNYEWETVPKFNEIPKEFENYPAVVLKDYRFYENRVGYYTYKGFVVKHSAIKILSNEGVNNFNKVSIDKKYVRDYRDLRARVIKENGTIEELPKERIIEKENSDERQFVFEGVEKGDIIEYFYVIKDFPELSGVEYFQRTIPVIEGKFQINEIPNTFTYAYGYNGMTEASTNKNKIFYVKNLPAYKFETNATNYANLAKVYYYTRTISYDFQDFFRDLNYYADGTNAKTMVKKFISDLKLDDSSIPLDERLKKMDIYIKNNLEIDYQPSYKKIFEDKKITPKMVLNLYKDVLDYLNIKYKLIASTNKFEDHFDEVHVVPQTLSEIMIFIPETNKRLTPFDYWMPYGPPSNVCINNSAVMFRTEGKNNKNVYYDFVTIDSPTVDENLVKTNSNITIDEDMETVNVNKKMETTGYRSYYSRYYMKYISEDKLKDYIKENVFQDINVDIKNYTISNKEYEFNYDNTKPFTFDTQVQIKESWIENAGKNYLFSIGKVLGKQTDLYQETERKYAVDLYYPKKYLHTITLNIPNGYTIKNVDNLVFSKQLKDNENKEVIADFNSIATIEGNILKISIEEFYNFTHLEKERYNEYRDLINTAFDFYKSSVVISK</sequence>
<dbReference type="InterPro" id="IPR024618">
    <property type="entry name" value="DUF3857"/>
</dbReference>
<dbReference type="Gene3D" id="2.60.40.3140">
    <property type="match status" value="1"/>
</dbReference>
<dbReference type="Gene3D" id="2.60.120.1130">
    <property type="match status" value="1"/>
</dbReference>
<evidence type="ECO:0000259" key="1">
    <source>
        <dbReference type="Pfam" id="PF12969"/>
    </source>
</evidence>
<feature type="domain" description="DUF3857" evidence="1">
    <location>
        <begin position="86"/>
        <end position="212"/>
    </location>
</feature>
<protein>
    <submittedName>
        <fullName evidence="2">Uncharacterized protein DUF3857</fullName>
    </submittedName>
</protein>
<comment type="caution">
    <text evidence="2">The sequence shown here is derived from an EMBL/GenBank/DDBJ whole genome shotgun (WGS) entry which is preliminary data.</text>
</comment>
<name>A0A4R6QE36_9FLAO</name>
<evidence type="ECO:0000313" key="2">
    <source>
        <dbReference type="EMBL" id="TDP60256.1"/>
    </source>
</evidence>
<evidence type="ECO:0000313" key="3">
    <source>
        <dbReference type="Proteomes" id="UP000295260"/>
    </source>
</evidence>
<dbReference type="OrthoDB" id="1153981at2"/>
<gene>
    <name evidence="2" type="ORF">BC748_1237</name>
</gene>
<reference evidence="2 3" key="1">
    <citation type="submission" date="2019-03" db="EMBL/GenBank/DDBJ databases">
        <title>Genomic Encyclopedia of Archaeal and Bacterial Type Strains, Phase II (KMG-II): from individual species to whole genera.</title>
        <authorList>
            <person name="Goeker M."/>
        </authorList>
    </citation>
    <scope>NUCLEOTIDE SEQUENCE [LARGE SCALE GENOMIC DNA]</scope>
    <source>
        <strain evidence="2 3">DSM 25687</strain>
    </source>
</reference>
<dbReference type="Pfam" id="PF12969">
    <property type="entry name" value="DUF3857"/>
    <property type="match status" value="1"/>
</dbReference>
<dbReference type="AlphaFoldDB" id="A0A4R6QE36"/>
<dbReference type="EMBL" id="SNXR01000012">
    <property type="protein sequence ID" value="TDP60256.1"/>
    <property type="molecule type" value="Genomic_DNA"/>
</dbReference>
<accession>A0A4R6QE36</accession>
<dbReference type="Proteomes" id="UP000295260">
    <property type="component" value="Unassembled WGS sequence"/>
</dbReference>
<dbReference type="RefSeq" id="WP_133532540.1">
    <property type="nucleotide sequence ID" value="NZ_SNXR01000012.1"/>
</dbReference>
<keyword evidence="3" id="KW-1185">Reference proteome</keyword>